<accession>A0A7E4W3S0</accession>
<evidence type="ECO:0000256" key="1">
    <source>
        <dbReference type="SAM" id="Phobius"/>
    </source>
</evidence>
<feature type="transmembrane region" description="Helical" evidence="1">
    <location>
        <begin position="56"/>
        <end position="80"/>
    </location>
</feature>
<organism evidence="2 3">
    <name type="scientific">Panagrellus redivivus</name>
    <name type="common">Microworm</name>
    <dbReference type="NCBI Taxonomy" id="6233"/>
    <lineage>
        <taxon>Eukaryota</taxon>
        <taxon>Metazoa</taxon>
        <taxon>Ecdysozoa</taxon>
        <taxon>Nematoda</taxon>
        <taxon>Chromadorea</taxon>
        <taxon>Rhabditida</taxon>
        <taxon>Tylenchina</taxon>
        <taxon>Panagrolaimomorpha</taxon>
        <taxon>Panagrolaimoidea</taxon>
        <taxon>Panagrolaimidae</taxon>
        <taxon>Panagrellus</taxon>
    </lineage>
</organism>
<feature type="transmembrane region" description="Helical" evidence="1">
    <location>
        <begin position="100"/>
        <end position="121"/>
    </location>
</feature>
<sequence>MNVICVVMALHGTIDMGCTLYFVKPYWRYCQSLWMKVKPFAGGPGGIFRSVATSQLTSICAAIGIILVIHTAIGVFLSLINRLSTMFGASAIQYLHNKKALTGIVLFHVFSYILVAFFLTWTMDSNANIRKTILLETNNALIPYFDEPSLMYVSELDGLTRKICIGYLIVVAISTLLLIGCVIIFVIKVKHYKSNNDSISKVSVSLIVSSLIQAFLCVACLFLPLGYLGYIWGFNIKGSANPFNIMCIVIGLHGTIDMSCTLYFVKPYWRYCQSLWMKVKPFPSGSDQNVNPLGRRQFGEALLRGTGVDDDVGRQQQIVCQQIPANLMT</sequence>
<dbReference type="Proteomes" id="UP000492821">
    <property type="component" value="Unassembled WGS sequence"/>
</dbReference>
<keyword evidence="1" id="KW-1133">Transmembrane helix</keyword>
<reference evidence="2" key="1">
    <citation type="journal article" date="2013" name="Genetics">
        <title>The draft genome and transcriptome of Panagrellus redivivus are shaped by the harsh demands of a free-living lifestyle.</title>
        <authorList>
            <person name="Srinivasan J."/>
            <person name="Dillman A.R."/>
            <person name="Macchietto M.G."/>
            <person name="Heikkinen L."/>
            <person name="Lakso M."/>
            <person name="Fracchia K.M."/>
            <person name="Antoshechkin I."/>
            <person name="Mortazavi A."/>
            <person name="Wong G."/>
            <person name="Sternberg P.W."/>
        </authorList>
    </citation>
    <scope>NUCLEOTIDE SEQUENCE [LARGE SCALE GENOMIC DNA]</scope>
    <source>
        <strain evidence="2">MT8872</strain>
    </source>
</reference>
<name>A0A7E4W3S0_PANRE</name>
<keyword evidence="2" id="KW-1185">Reference proteome</keyword>
<protein>
    <submittedName>
        <fullName evidence="3">G_PROTEIN_RECEP_F1_2 domain-containing protein</fullName>
    </submittedName>
</protein>
<dbReference type="AlphaFoldDB" id="A0A7E4W3S0"/>
<evidence type="ECO:0000313" key="3">
    <source>
        <dbReference type="WBParaSite" id="Pan_g577.t1"/>
    </source>
</evidence>
<reference evidence="3" key="2">
    <citation type="submission" date="2020-10" db="UniProtKB">
        <authorList>
            <consortium name="WormBaseParasite"/>
        </authorList>
    </citation>
    <scope>IDENTIFICATION</scope>
</reference>
<dbReference type="InterPro" id="IPR019422">
    <property type="entry name" value="7TM_GPCR_serpentine_rcpt_Srh"/>
</dbReference>
<feature type="transmembrane region" description="Helical" evidence="1">
    <location>
        <begin position="165"/>
        <end position="187"/>
    </location>
</feature>
<dbReference type="Pfam" id="PF10318">
    <property type="entry name" value="7TM_GPCR_Srh"/>
    <property type="match status" value="1"/>
</dbReference>
<proteinExistence type="predicted"/>
<dbReference type="WBParaSite" id="Pan_g577.t1">
    <property type="protein sequence ID" value="Pan_g577.t1"/>
    <property type="gene ID" value="Pan_g577"/>
</dbReference>
<keyword evidence="1" id="KW-0812">Transmembrane</keyword>
<evidence type="ECO:0000313" key="2">
    <source>
        <dbReference type="Proteomes" id="UP000492821"/>
    </source>
</evidence>
<keyword evidence="1" id="KW-0472">Membrane</keyword>
<feature type="transmembrane region" description="Helical" evidence="1">
    <location>
        <begin position="207"/>
        <end position="231"/>
    </location>
</feature>
<feature type="transmembrane region" description="Helical" evidence="1">
    <location>
        <begin position="243"/>
        <end position="265"/>
    </location>
</feature>